<name>M0JW86_9EURY</name>
<accession>M0JW86</accession>
<keyword evidence="3" id="KW-1185">Reference proteome</keyword>
<evidence type="ECO:0000313" key="1">
    <source>
        <dbReference type="EMBL" id="EMA12224.1"/>
    </source>
</evidence>
<evidence type="ECO:0000313" key="3">
    <source>
        <dbReference type="Proteomes" id="UP000011659"/>
    </source>
</evidence>
<dbReference type="Proteomes" id="UP000011659">
    <property type="component" value="Unassembled WGS sequence"/>
</dbReference>
<proteinExistence type="predicted"/>
<dbReference type="EMBL" id="AOLR01000023">
    <property type="protein sequence ID" value="EMA12224.1"/>
    <property type="molecule type" value="Genomic_DNA"/>
</dbReference>
<dbReference type="KEGG" id="hsin:KDQ40_12125"/>
<dbReference type="Proteomes" id="UP000682967">
    <property type="component" value="Chromosome"/>
</dbReference>
<gene>
    <name evidence="1" type="ORF">C436_15439</name>
    <name evidence="2" type="ORF">KDQ40_12125</name>
</gene>
<evidence type="ECO:0000313" key="2">
    <source>
        <dbReference type="EMBL" id="QUJ71447.1"/>
    </source>
</evidence>
<dbReference type="RefSeq" id="WP_004964803.1">
    <property type="nucleotide sequence ID" value="NZ_AOLR01000023.1"/>
</dbReference>
<reference evidence="1 3" key="1">
    <citation type="journal article" date="2014" name="PLoS Genet.">
        <title>Phylogenetically driven sequencing of extremely halophilic archaea reveals strategies for static and dynamic osmo-response.</title>
        <authorList>
            <person name="Becker E.A."/>
            <person name="Seitzer P.M."/>
            <person name="Tritt A."/>
            <person name="Larsen D."/>
            <person name="Krusor M."/>
            <person name="Yao A.I."/>
            <person name="Wu D."/>
            <person name="Madern D."/>
            <person name="Eisen J.A."/>
            <person name="Darling A.E."/>
            <person name="Facciotti M.T."/>
        </authorList>
    </citation>
    <scope>NUCLEOTIDE SEQUENCE [LARGE SCALE GENOMIC DNA]</scope>
    <source>
        <strain evidence="1 3">ATCC 33800</strain>
    </source>
</reference>
<reference evidence="2" key="2">
    <citation type="submission" date="2021-04" db="EMBL/GenBank/DDBJ databases">
        <title>Complete Genome sequence and Methylome Analysis of the Haloarchaeon Haloarcula sinaiiensis.</title>
        <authorList>
            <person name="Fomenkov A."/>
            <person name="DasSarma P."/>
            <person name="DasSarma S."/>
            <person name="Roberts R.J."/>
        </authorList>
    </citation>
    <scope>NUCLEOTIDE SEQUENCE</scope>
    <source>
        <strain evidence="2">ATCC 33800</strain>
    </source>
</reference>
<dbReference type="EMBL" id="CP073366">
    <property type="protein sequence ID" value="QUJ71447.1"/>
    <property type="molecule type" value="Genomic_DNA"/>
</dbReference>
<dbReference type="AlphaFoldDB" id="M0JW86"/>
<dbReference type="GeneID" id="64823715"/>
<protein>
    <submittedName>
        <fullName evidence="1">Uncharacterized protein</fullName>
    </submittedName>
</protein>
<organism evidence="1 3">
    <name type="scientific">Haloarcula marismortui ATCC 33800</name>
    <dbReference type="NCBI Taxonomy" id="662476"/>
    <lineage>
        <taxon>Archaea</taxon>
        <taxon>Methanobacteriati</taxon>
        <taxon>Methanobacteriota</taxon>
        <taxon>Stenosarchaea group</taxon>
        <taxon>Halobacteria</taxon>
        <taxon>Halobacteriales</taxon>
        <taxon>Haloarculaceae</taxon>
        <taxon>Haloarcula</taxon>
    </lineage>
</organism>
<sequence length="115" mass="13375">MRSYEDLPDEPEALKQMYLELQKTLRDTHAHHQNEKEKLRWGDEETVEDVLGHLWRRGLELAGVLAALAFITTLFAPESVSEQQRILGIVALTAFWERYLRDFAHTLGEKVTDKL</sequence>
<dbReference type="PATRIC" id="fig|662476.7.peg.3089"/>